<evidence type="ECO:0000256" key="4">
    <source>
        <dbReference type="ARBA" id="ARBA00023002"/>
    </source>
</evidence>
<evidence type="ECO:0000256" key="1">
    <source>
        <dbReference type="ARBA" id="ARBA00001970"/>
    </source>
</evidence>
<dbReference type="PANTHER" id="PTHR30521:SF0">
    <property type="entry name" value="DYP-TYPE PEROXIDASE FAMILY PROTEIN"/>
    <property type="match status" value="1"/>
</dbReference>
<evidence type="ECO:0000313" key="11">
    <source>
        <dbReference type="Proteomes" id="UP001500635"/>
    </source>
</evidence>
<evidence type="ECO:0000256" key="5">
    <source>
        <dbReference type="ARBA" id="ARBA00023004"/>
    </source>
</evidence>
<accession>A0ABP8JYZ0</accession>
<keyword evidence="5" id="KW-0408">Iron</keyword>
<feature type="region of interest" description="Disordered" evidence="7">
    <location>
        <begin position="309"/>
        <end position="351"/>
    </location>
</feature>
<evidence type="ECO:0000256" key="6">
    <source>
        <dbReference type="ARBA" id="ARBA00025737"/>
    </source>
</evidence>
<dbReference type="InterPro" id="IPR048327">
    <property type="entry name" value="Dyp_perox_N"/>
</dbReference>
<dbReference type="NCBIfam" id="TIGR01413">
    <property type="entry name" value="Dyp_perox_fam"/>
    <property type="match status" value="1"/>
</dbReference>
<dbReference type="InterPro" id="IPR011008">
    <property type="entry name" value="Dimeric_a/b-barrel"/>
</dbReference>
<dbReference type="SUPFAM" id="SSF54909">
    <property type="entry name" value="Dimeric alpha+beta barrel"/>
    <property type="match status" value="1"/>
</dbReference>
<reference evidence="11" key="1">
    <citation type="journal article" date="2019" name="Int. J. Syst. Evol. Microbiol.">
        <title>The Global Catalogue of Microorganisms (GCM) 10K type strain sequencing project: providing services to taxonomists for standard genome sequencing and annotation.</title>
        <authorList>
            <consortium name="The Broad Institute Genomics Platform"/>
            <consortium name="The Broad Institute Genome Sequencing Center for Infectious Disease"/>
            <person name="Wu L."/>
            <person name="Ma J."/>
        </authorList>
    </citation>
    <scope>NUCLEOTIDE SEQUENCE [LARGE SCALE GENOMIC DNA]</scope>
    <source>
        <strain evidence="11">JCM 17688</strain>
    </source>
</reference>
<name>A0ABP8JYZ0_9ACTN</name>
<evidence type="ECO:0000256" key="7">
    <source>
        <dbReference type="SAM" id="MobiDB-lite"/>
    </source>
</evidence>
<dbReference type="InterPro" id="IPR006314">
    <property type="entry name" value="Dyp_peroxidase"/>
</dbReference>
<protein>
    <submittedName>
        <fullName evidence="10">Dyp-type peroxidase</fullName>
    </submittedName>
</protein>
<comment type="cofactor">
    <cofactor evidence="1">
        <name>heme b</name>
        <dbReference type="ChEBI" id="CHEBI:60344"/>
    </cofactor>
</comment>
<proteinExistence type="inferred from homology"/>
<sequence length="351" mass="37737">MAKVSDPTAQPILDPSSVSAIFLVLTIDPGGEEQVNDTIADLTSMVRATGFRYPDRHLSLIASIGSEAWDRLFTGPRPAGLHRFVELDGPRHRAPSTPGDLLLHIRAGSKDLCFELARNILNALAGAVTVEYEVDGFRFFDNRDLLGFVDGTENPAGTAAVDAVLIGAEDPDFAGGSYVIAQKYLHDMGSWRSLSTEEQERVIGRTKLEDIEFPDADKAPTAHIVLNQVNDADGNQLQIMRENMPFGEVGRGEYGTYFIGYARTPAVTEQMLRNMFIGEPPGVTDRILDFSTAVTGGLFFTPSVDFLDNPPDLPAGPPGADRSTSAEPPSEPAPQPPADGSLAIGSLKGIK</sequence>
<keyword evidence="11" id="KW-1185">Reference proteome</keyword>
<dbReference type="Proteomes" id="UP001500635">
    <property type="component" value="Unassembled WGS sequence"/>
</dbReference>
<comment type="similarity">
    <text evidence="6">Belongs to the DyP-type peroxidase family.</text>
</comment>
<dbReference type="InterPro" id="IPR048328">
    <property type="entry name" value="Dyp_perox_C"/>
</dbReference>
<dbReference type="PANTHER" id="PTHR30521">
    <property type="entry name" value="DEFERROCHELATASE/PEROXIDASE"/>
    <property type="match status" value="1"/>
</dbReference>
<dbReference type="GO" id="GO:0004601">
    <property type="term" value="F:peroxidase activity"/>
    <property type="evidence" value="ECO:0007669"/>
    <property type="project" value="UniProtKB-KW"/>
</dbReference>
<keyword evidence="4" id="KW-0560">Oxidoreductase</keyword>
<organism evidence="10 11">
    <name type="scientific">Tsukamurella soli</name>
    <dbReference type="NCBI Taxonomy" id="644556"/>
    <lineage>
        <taxon>Bacteria</taxon>
        <taxon>Bacillati</taxon>
        <taxon>Actinomycetota</taxon>
        <taxon>Actinomycetes</taxon>
        <taxon>Mycobacteriales</taxon>
        <taxon>Tsukamurellaceae</taxon>
        <taxon>Tsukamurella</taxon>
    </lineage>
</organism>
<keyword evidence="2 10" id="KW-0575">Peroxidase</keyword>
<evidence type="ECO:0000313" key="10">
    <source>
        <dbReference type="EMBL" id="GAA4398107.1"/>
    </source>
</evidence>
<dbReference type="EMBL" id="BAABFR010000060">
    <property type="protein sequence ID" value="GAA4398107.1"/>
    <property type="molecule type" value="Genomic_DNA"/>
</dbReference>
<feature type="domain" description="Dyp-type peroxidase N-terminal" evidence="8">
    <location>
        <begin position="10"/>
        <end position="138"/>
    </location>
</feature>
<gene>
    <name evidence="10" type="ORF">GCM10023147_34080</name>
</gene>
<evidence type="ECO:0000259" key="8">
    <source>
        <dbReference type="Pfam" id="PF04261"/>
    </source>
</evidence>
<evidence type="ECO:0000256" key="2">
    <source>
        <dbReference type="ARBA" id="ARBA00022559"/>
    </source>
</evidence>
<dbReference type="Pfam" id="PF04261">
    <property type="entry name" value="Dyp_perox_N"/>
    <property type="match status" value="1"/>
</dbReference>
<dbReference type="Pfam" id="PF20628">
    <property type="entry name" value="Dyp_perox_C"/>
    <property type="match status" value="1"/>
</dbReference>
<keyword evidence="3" id="KW-0479">Metal-binding</keyword>
<dbReference type="PROSITE" id="PS51404">
    <property type="entry name" value="DYP_PEROXIDASE"/>
    <property type="match status" value="1"/>
</dbReference>
<comment type="caution">
    <text evidence="10">The sequence shown here is derived from an EMBL/GenBank/DDBJ whole genome shotgun (WGS) entry which is preliminary data.</text>
</comment>
<evidence type="ECO:0000256" key="3">
    <source>
        <dbReference type="ARBA" id="ARBA00022723"/>
    </source>
</evidence>
<feature type="domain" description="Dyp-type peroxidase C-terminal" evidence="9">
    <location>
        <begin position="141"/>
        <end position="305"/>
    </location>
</feature>
<evidence type="ECO:0000259" key="9">
    <source>
        <dbReference type="Pfam" id="PF20628"/>
    </source>
</evidence>